<reference evidence="2 4" key="3">
    <citation type="submission" date="2017-04" db="EMBL/GenBank/DDBJ databases">
        <authorList>
            <person name="Varghese N."/>
            <person name="Submissions S."/>
        </authorList>
    </citation>
    <scope>NUCLEOTIDE SEQUENCE [LARGE SCALE GENOMIC DNA]</scope>
    <source>
        <strain evidence="2 4">DSM 9789</strain>
    </source>
</reference>
<reference evidence="1" key="2">
    <citation type="submission" date="2004-02" db="EMBL/GenBank/DDBJ databases">
        <authorList>
            <person name="Fuetterer O."/>
            <person name="Angelov A."/>
            <person name="Liesegang H."/>
            <person name="Gottschalk G."/>
            <person name="Schleper C."/>
            <person name="Schepers B."/>
            <person name="Dock C."/>
            <person name="Antranikian G."/>
            <person name="Liebl W."/>
        </authorList>
    </citation>
    <scope>NUCLEOTIDE SEQUENCE</scope>
    <source>
        <strain evidence="1">DSM 9790</strain>
    </source>
</reference>
<accession>A0A8G2FW63</accession>
<dbReference type="RefSeq" id="WP_011177327.1">
    <property type="nucleotide sequence ID" value="NC_005877.1"/>
</dbReference>
<name>Q6L1P1_PICTO</name>
<proteinExistence type="predicted"/>
<dbReference type="OrthoDB" id="55683at2157"/>
<evidence type="ECO:0000313" key="2">
    <source>
        <dbReference type="EMBL" id="SMD30581.1"/>
    </source>
</evidence>
<evidence type="ECO:0008006" key="5">
    <source>
        <dbReference type="Google" id="ProtNLM"/>
    </source>
</evidence>
<dbReference type="AlphaFoldDB" id="Q6L1P1"/>
<dbReference type="PaxDb" id="263820-PTO0526"/>
<accession>Q6L1P1</accession>
<evidence type="ECO:0000313" key="3">
    <source>
        <dbReference type="Proteomes" id="UP000000438"/>
    </source>
</evidence>
<dbReference type="EMBL" id="FWYE01000001">
    <property type="protein sequence ID" value="SMD30581.1"/>
    <property type="molecule type" value="Genomic_DNA"/>
</dbReference>
<dbReference type="GeneID" id="2845360"/>
<evidence type="ECO:0000313" key="4">
    <source>
        <dbReference type="Proteomes" id="UP000192315"/>
    </source>
</evidence>
<organism evidence="1 3">
    <name type="scientific">Picrophilus torridus (strain ATCC 700027 / DSM 9790 / JCM 10055 / NBRC 100828 / KAW 2/3)</name>
    <dbReference type="NCBI Taxonomy" id="1122961"/>
    <lineage>
        <taxon>Archaea</taxon>
        <taxon>Methanobacteriati</taxon>
        <taxon>Thermoplasmatota</taxon>
        <taxon>Thermoplasmata</taxon>
        <taxon>Thermoplasmatales</taxon>
        <taxon>Picrophilaceae</taxon>
        <taxon>Picrophilus</taxon>
    </lineage>
</organism>
<dbReference type="HOGENOM" id="CLU_167327_0_0_2"/>
<sequence>MKIACVVDEENVLAPLQFGSTIFLIDSETKQIEEYENPGFGSMHGGREMAMAAILSLKPDIFIVTPNSLCPGSYSMSLGNVKYAVMDEVNISDVIKNIDKIEKSAVSELEPIMYRE</sequence>
<reference evidence="1 3" key="1">
    <citation type="journal article" date="2004" name="Proc. Natl. Acad. Sci. U.S.A.">
        <title>Genome sequence of Picrophilus torridus and its implications for life around pH 0.</title>
        <authorList>
            <person name="Futterer O."/>
            <person name="Angelov A."/>
            <person name="Liesegang H."/>
            <person name="Gottschalk G."/>
            <person name="Schleper C."/>
            <person name="Schepers B."/>
            <person name="Dock C."/>
            <person name="Antranikian G."/>
            <person name="Liebl W."/>
        </authorList>
    </citation>
    <scope>NUCLEOTIDE SEQUENCE [LARGE SCALE GENOMIC DNA]</scope>
    <source>
        <strain evidence="3">ATCC 700027 / DSM 9790 / JCM 10055 / NBRC 100828</strain>
        <strain evidence="1">DSM 9790</strain>
    </source>
</reference>
<evidence type="ECO:0000313" key="1">
    <source>
        <dbReference type="EMBL" id="AAT43111.1"/>
    </source>
</evidence>
<dbReference type="STRING" id="263820.PTO0526"/>
<protein>
    <recommendedName>
        <fullName evidence="5">Dinitrogenase iron-molybdenum cofactor biosynthesis domain-containing protein</fullName>
    </recommendedName>
</protein>
<dbReference type="Proteomes" id="UP000192315">
    <property type="component" value="Unassembled WGS sequence"/>
</dbReference>
<dbReference type="eggNOG" id="arCOG02738">
    <property type="taxonomic scope" value="Archaea"/>
</dbReference>
<dbReference type="Proteomes" id="UP000000438">
    <property type="component" value="Chromosome"/>
</dbReference>
<gene>
    <name evidence="1" type="ordered locus">PTO0526</name>
    <name evidence="2" type="ORF">SAMN02745355_0470</name>
</gene>
<keyword evidence="4" id="KW-1185">Reference proteome</keyword>
<dbReference type="InParanoid" id="Q6L1P1"/>
<dbReference type="KEGG" id="pto:PTO0526"/>
<dbReference type="EMBL" id="AE017261">
    <property type="protein sequence ID" value="AAT43111.1"/>
    <property type="molecule type" value="Genomic_DNA"/>
</dbReference>